<reference evidence="3 4" key="1">
    <citation type="submission" date="2020-04" db="EMBL/GenBank/DDBJ databases">
        <authorList>
            <person name="Zhang R."/>
            <person name="Schippers A."/>
        </authorList>
    </citation>
    <scope>NUCLEOTIDE SEQUENCE [LARGE SCALE GENOMIC DNA]</scope>
    <source>
        <strain evidence="3 4">DSM 109850</strain>
    </source>
</reference>
<dbReference type="Pfam" id="PF01569">
    <property type="entry name" value="PAP2"/>
    <property type="match status" value="1"/>
</dbReference>
<feature type="transmembrane region" description="Helical" evidence="1">
    <location>
        <begin position="74"/>
        <end position="94"/>
    </location>
</feature>
<evidence type="ECO:0000313" key="4">
    <source>
        <dbReference type="Proteomes" id="UP000533476"/>
    </source>
</evidence>
<evidence type="ECO:0000259" key="2">
    <source>
        <dbReference type="Pfam" id="PF01569"/>
    </source>
</evidence>
<evidence type="ECO:0000313" key="3">
    <source>
        <dbReference type="EMBL" id="NMP21099.1"/>
    </source>
</evidence>
<protein>
    <submittedName>
        <fullName evidence="3">Phosphatase PAP2 family protein</fullName>
    </submittedName>
</protein>
<feature type="transmembrane region" description="Helical" evidence="1">
    <location>
        <begin position="170"/>
        <end position="191"/>
    </location>
</feature>
<dbReference type="InterPro" id="IPR000326">
    <property type="entry name" value="PAP2/HPO"/>
</dbReference>
<feature type="transmembrane region" description="Helical" evidence="1">
    <location>
        <begin position="47"/>
        <end position="67"/>
    </location>
</feature>
<gene>
    <name evidence="3" type="ORF">HIJ39_01840</name>
</gene>
<dbReference type="AlphaFoldDB" id="A0A7Y0L3A7"/>
<dbReference type="SUPFAM" id="SSF48317">
    <property type="entry name" value="Acid phosphatase/Vanadium-dependent haloperoxidase"/>
    <property type="match status" value="1"/>
</dbReference>
<dbReference type="InterPro" id="IPR036938">
    <property type="entry name" value="PAP2/HPO_sf"/>
</dbReference>
<dbReference type="EMBL" id="JABBVZ010000004">
    <property type="protein sequence ID" value="NMP21099.1"/>
    <property type="molecule type" value="Genomic_DNA"/>
</dbReference>
<keyword evidence="1" id="KW-1133">Transmembrane helix</keyword>
<keyword evidence="1" id="KW-0472">Membrane</keyword>
<evidence type="ECO:0000256" key="1">
    <source>
        <dbReference type="SAM" id="Phobius"/>
    </source>
</evidence>
<dbReference type="RefSeq" id="WP_169096104.1">
    <property type="nucleotide sequence ID" value="NZ_JABBVZ010000004.1"/>
</dbReference>
<organism evidence="3 4">
    <name type="scientific">Sulfobacillus harzensis</name>
    <dbReference type="NCBI Taxonomy" id="2729629"/>
    <lineage>
        <taxon>Bacteria</taxon>
        <taxon>Bacillati</taxon>
        <taxon>Bacillota</taxon>
        <taxon>Clostridia</taxon>
        <taxon>Eubacteriales</taxon>
        <taxon>Clostridiales Family XVII. Incertae Sedis</taxon>
        <taxon>Sulfobacillus</taxon>
    </lineage>
</organism>
<accession>A0A7Y0L3A7</accession>
<name>A0A7Y0L3A7_9FIRM</name>
<proteinExistence type="predicted"/>
<dbReference type="Proteomes" id="UP000533476">
    <property type="component" value="Unassembled WGS sequence"/>
</dbReference>
<comment type="caution">
    <text evidence="3">The sequence shown here is derived from an EMBL/GenBank/DDBJ whole genome shotgun (WGS) entry which is preliminary data.</text>
</comment>
<sequence>MASKASRGWWWAGLWGVAAAITLGGWLQPLNQVVAQTLRPFGSHVPVTNLVWVAGGIPLTGLVLLAGVWRRQRWVLVAVFVAGLLIEALSKHFISTPLPRPTYEPPFYRHLETLTNITPTDAMTWVEALIPLHGQASQVHQALFRGSFPSGHVYRITFVSGVWLHRWRRWTWGLAFVAGILVVSTGGHWALDAVGGFLLARALLAFFDPVSRGQ</sequence>
<feature type="transmembrane region" description="Helical" evidence="1">
    <location>
        <begin position="9"/>
        <end position="27"/>
    </location>
</feature>
<feature type="domain" description="Phosphatidic acid phosphatase type 2/haloperoxidase" evidence="2">
    <location>
        <begin position="74"/>
        <end position="206"/>
    </location>
</feature>
<keyword evidence="4" id="KW-1185">Reference proteome</keyword>
<keyword evidence="1" id="KW-0812">Transmembrane</keyword>
<dbReference type="Gene3D" id="1.20.144.10">
    <property type="entry name" value="Phosphatidic acid phosphatase type 2/haloperoxidase"/>
    <property type="match status" value="1"/>
</dbReference>